<dbReference type="EC" id="1.8.1.9" evidence="7"/>
<feature type="domain" description="FAD/NAD(P)-binding" evidence="6">
    <location>
        <begin position="5"/>
        <end position="313"/>
    </location>
</feature>
<name>D4JAF2_9FIRM</name>
<protein>
    <submittedName>
        <fullName evidence="7">Thioredoxin-disulfide reductase</fullName>
        <ecNumber evidence="7">1.8.1.9</ecNumber>
    </submittedName>
</protein>
<proteinExistence type="predicted"/>
<dbReference type="PANTHER" id="PTHR48105">
    <property type="entry name" value="THIOREDOXIN REDUCTASE 1-RELATED-RELATED"/>
    <property type="match status" value="1"/>
</dbReference>
<dbReference type="SUPFAM" id="SSF51905">
    <property type="entry name" value="FAD/NAD(P)-binding domain"/>
    <property type="match status" value="1"/>
</dbReference>
<evidence type="ECO:0000256" key="1">
    <source>
        <dbReference type="ARBA" id="ARBA00022630"/>
    </source>
</evidence>
<dbReference type="KEGG" id="cct:CC1_27000"/>
<dbReference type="Pfam" id="PF07992">
    <property type="entry name" value="Pyr_redox_2"/>
    <property type="match status" value="1"/>
</dbReference>
<reference evidence="7 8" key="1">
    <citation type="submission" date="2010-03" db="EMBL/GenBank/DDBJ databases">
        <title>The genome sequence of Coprococcus catus GD/7.</title>
        <authorList>
            <consortium name="metaHIT consortium -- http://www.metahit.eu/"/>
            <person name="Pajon A."/>
            <person name="Turner K."/>
            <person name="Parkhill J."/>
            <person name="Duncan S."/>
            <person name="Flint H."/>
        </authorList>
    </citation>
    <scope>NUCLEOTIDE SEQUENCE [LARGE SCALE GENOMIC DNA]</scope>
    <source>
        <strain evidence="7 8">GD/7</strain>
    </source>
</reference>
<keyword evidence="2" id="KW-0274">FAD</keyword>
<keyword evidence="1" id="KW-0285">Flavoprotein</keyword>
<dbReference type="Gene3D" id="3.50.50.60">
    <property type="entry name" value="FAD/NAD(P)-binding domain"/>
    <property type="match status" value="2"/>
</dbReference>
<dbReference type="PRINTS" id="PR00368">
    <property type="entry name" value="FADPNR"/>
</dbReference>
<accession>D4JAF2</accession>
<dbReference type="AlphaFoldDB" id="D4JAF2"/>
<gene>
    <name evidence="7" type="ORF">CC1_27000</name>
</gene>
<dbReference type="Proteomes" id="UP000008798">
    <property type="component" value="Chromosome"/>
</dbReference>
<dbReference type="GO" id="GO:0004791">
    <property type="term" value="F:thioredoxin-disulfide reductase (NADPH) activity"/>
    <property type="evidence" value="ECO:0007669"/>
    <property type="project" value="UniProtKB-EC"/>
</dbReference>
<dbReference type="InterPro" id="IPR008255">
    <property type="entry name" value="Pyr_nucl-diS_OxRdtase_2_AS"/>
</dbReference>
<reference evidence="7 8" key="2">
    <citation type="submission" date="2010-03" db="EMBL/GenBank/DDBJ databases">
        <authorList>
            <person name="Pajon A."/>
        </authorList>
    </citation>
    <scope>NUCLEOTIDE SEQUENCE [LARGE SCALE GENOMIC DNA]</scope>
    <source>
        <strain evidence="7 8">GD/7</strain>
    </source>
</reference>
<dbReference type="STRING" id="717962.CC1_27000"/>
<evidence type="ECO:0000256" key="5">
    <source>
        <dbReference type="ARBA" id="ARBA00023284"/>
    </source>
</evidence>
<dbReference type="EMBL" id="FP929038">
    <property type="protein sequence ID" value="CBK81323.1"/>
    <property type="molecule type" value="Genomic_DNA"/>
</dbReference>
<evidence type="ECO:0000259" key="6">
    <source>
        <dbReference type="Pfam" id="PF07992"/>
    </source>
</evidence>
<sequence length="327" mass="35192">MRHLYDVIIIGGGPGGYTAALYAARAGLDTLVLEKLSAGGQMALTTQIDNYPGIEETIDGFTLGEKMQQGAERFGAKTEIAEVDGVHLQGPVKTVHTNEGIFEAKTVILAMGAHPRKLGIPDEARLVGHGLHYCAACDGMFYKDKTVVVVGGGNSAAADALILSRICKKVILVHRRDELRATKVYHEPLIQAENVEFQWNQTVESVVESTVSDDGHDGRQGRRFGGERNNTRITGVKLKNVKNGEEQEIACDGVFVSVGRVPATRMIETQIALDENGYIIADESTKTNLPGVFAVGDIRTKALRQIVTAAADGANAAYAVEEYLANK</sequence>
<dbReference type="HOGENOM" id="CLU_031864_5_3_9"/>
<dbReference type="PATRIC" id="fig|717962.3.peg.2587"/>
<keyword evidence="3 7" id="KW-0560">Oxidoreductase</keyword>
<dbReference type="PRINTS" id="PR00469">
    <property type="entry name" value="PNDRDTASEII"/>
</dbReference>
<dbReference type="RefSeq" id="WP_015514854.1">
    <property type="nucleotide sequence ID" value="NC_021009.1"/>
</dbReference>
<dbReference type="InterPro" id="IPR050097">
    <property type="entry name" value="Ferredoxin-NADP_redctase_2"/>
</dbReference>
<keyword evidence="4" id="KW-1015">Disulfide bond</keyword>
<dbReference type="InterPro" id="IPR023753">
    <property type="entry name" value="FAD/NAD-binding_dom"/>
</dbReference>
<evidence type="ECO:0000256" key="2">
    <source>
        <dbReference type="ARBA" id="ARBA00022827"/>
    </source>
</evidence>
<organism evidence="7 8">
    <name type="scientific">Coprococcus catus GD/7</name>
    <dbReference type="NCBI Taxonomy" id="717962"/>
    <lineage>
        <taxon>Bacteria</taxon>
        <taxon>Bacillati</taxon>
        <taxon>Bacillota</taxon>
        <taxon>Clostridia</taxon>
        <taxon>Lachnospirales</taxon>
        <taxon>Lachnospiraceae</taxon>
        <taxon>Coprococcus</taxon>
    </lineage>
</organism>
<keyword evidence="5" id="KW-0676">Redox-active center</keyword>
<evidence type="ECO:0000256" key="3">
    <source>
        <dbReference type="ARBA" id="ARBA00023002"/>
    </source>
</evidence>
<dbReference type="PROSITE" id="PS00573">
    <property type="entry name" value="PYRIDINE_REDOX_2"/>
    <property type="match status" value="1"/>
</dbReference>
<evidence type="ECO:0000313" key="8">
    <source>
        <dbReference type="Proteomes" id="UP000008798"/>
    </source>
</evidence>
<dbReference type="InterPro" id="IPR036188">
    <property type="entry name" value="FAD/NAD-bd_sf"/>
</dbReference>
<evidence type="ECO:0000256" key="4">
    <source>
        <dbReference type="ARBA" id="ARBA00023157"/>
    </source>
</evidence>
<evidence type="ECO:0000313" key="7">
    <source>
        <dbReference type="EMBL" id="CBK81323.1"/>
    </source>
</evidence>